<dbReference type="Proteomes" id="UP000290527">
    <property type="component" value="Unassembled WGS sequence"/>
</dbReference>
<dbReference type="NCBIfam" id="NF011062">
    <property type="entry name" value="PRK14494.1-1"/>
    <property type="match status" value="1"/>
</dbReference>
<dbReference type="Gene3D" id="3.40.50.300">
    <property type="entry name" value="P-loop containing nucleotide triphosphate hydrolases"/>
    <property type="match status" value="1"/>
</dbReference>
<evidence type="ECO:0000256" key="1">
    <source>
        <dbReference type="ARBA" id="ARBA00022485"/>
    </source>
</evidence>
<dbReference type="GO" id="GO:0006777">
    <property type="term" value="P:Mo-molybdopterin cofactor biosynthetic process"/>
    <property type="evidence" value="ECO:0007669"/>
    <property type="project" value="InterPro"/>
</dbReference>
<organism evidence="6 7">
    <name type="scientific">Methanofervidicoccus abyssi</name>
    <dbReference type="NCBI Taxonomy" id="2082189"/>
    <lineage>
        <taxon>Archaea</taxon>
        <taxon>Methanobacteriati</taxon>
        <taxon>Methanobacteriota</taxon>
        <taxon>Methanomada group</taxon>
        <taxon>Methanococci</taxon>
        <taxon>Methanococcales</taxon>
        <taxon>Methanofervidicoccus</taxon>
    </lineage>
</organism>
<dbReference type="InterPro" id="IPR007202">
    <property type="entry name" value="4Fe-4S_dom"/>
</dbReference>
<dbReference type="GO" id="GO:0046872">
    <property type="term" value="F:metal ion binding"/>
    <property type="evidence" value="ECO:0007669"/>
    <property type="project" value="UniProtKB-KW"/>
</dbReference>
<protein>
    <submittedName>
        <fullName evidence="6">Molybdopterin-guanine dinucleotide biosynthesis protein B</fullName>
    </submittedName>
</protein>
<proteinExistence type="predicted"/>
<evidence type="ECO:0000256" key="3">
    <source>
        <dbReference type="ARBA" id="ARBA00023004"/>
    </source>
</evidence>
<dbReference type="Pfam" id="PF03205">
    <property type="entry name" value="MobB"/>
    <property type="match status" value="1"/>
</dbReference>
<evidence type="ECO:0000256" key="2">
    <source>
        <dbReference type="ARBA" id="ARBA00022723"/>
    </source>
</evidence>
<dbReference type="InterPro" id="IPR027417">
    <property type="entry name" value="P-loop_NTPase"/>
</dbReference>
<dbReference type="AlphaFoldDB" id="A0A401HQJ4"/>
<reference evidence="6 7" key="1">
    <citation type="journal article" date="2019" name="Int. J. Syst. Evol. Microbiol.">
        <title>Methanofervidicoccus abyssi gen. nov., sp. nov., a hydrogenotrophic methanogen, isolated from a hydrothermal vent chimney in the Mid-Cayman Spreading Center, the Caribbean Sea.</title>
        <authorList>
            <person name="Sakai S."/>
            <person name="Takaki Y."/>
            <person name="Miyazaki M."/>
            <person name="Ogawara M."/>
            <person name="Yanagawa K."/>
            <person name="Miyazaki J."/>
            <person name="Takai K."/>
        </authorList>
    </citation>
    <scope>NUCLEOTIDE SEQUENCE [LARGE SCALE GENOMIC DNA]</scope>
    <source>
        <strain evidence="6 7">HHB</strain>
    </source>
</reference>
<evidence type="ECO:0000259" key="5">
    <source>
        <dbReference type="PROSITE" id="PS51656"/>
    </source>
</evidence>
<dbReference type="InterPro" id="IPR004435">
    <property type="entry name" value="MobB_dom"/>
</dbReference>
<dbReference type="GO" id="GO:0005525">
    <property type="term" value="F:GTP binding"/>
    <property type="evidence" value="ECO:0007669"/>
    <property type="project" value="InterPro"/>
</dbReference>
<dbReference type="PROSITE" id="PS51656">
    <property type="entry name" value="4FE4S"/>
    <property type="match status" value="1"/>
</dbReference>
<dbReference type="NCBIfam" id="TIGR00176">
    <property type="entry name" value="mobB"/>
    <property type="match status" value="1"/>
</dbReference>
<dbReference type="Pfam" id="PF04060">
    <property type="entry name" value="FeS"/>
    <property type="match status" value="1"/>
</dbReference>
<evidence type="ECO:0000313" key="7">
    <source>
        <dbReference type="Proteomes" id="UP000290527"/>
    </source>
</evidence>
<dbReference type="PANTHER" id="PTHR40072:SF1">
    <property type="entry name" value="MOLYBDOPTERIN-GUANINE DINUCLEOTIDE BIOSYNTHESIS ADAPTER PROTEIN"/>
    <property type="match status" value="1"/>
</dbReference>
<comment type="caution">
    <text evidence="6">The sequence shown here is derived from an EMBL/GenBank/DDBJ whole genome shotgun (WGS) entry which is preliminary data.</text>
</comment>
<name>A0A401HQJ4_9EURY</name>
<evidence type="ECO:0000256" key="4">
    <source>
        <dbReference type="ARBA" id="ARBA00023014"/>
    </source>
</evidence>
<dbReference type="EMBL" id="BFAX01000003">
    <property type="protein sequence ID" value="GBF36544.1"/>
    <property type="molecule type" value="Genomic_DNA"/>
</dbReference>
<dbReference type="InterPro" id="IPR052539">
    <property type="entry name" value="MGD_biosynthesis_adapter"/>
</dbReference>
<dbReference type="SUPFAM" id="SSF52540">
    <property type="entry name" value="P-loop containing nucleoside triphosphate hydrolases"/>
    <property type="match status" value="1"/>
</dbReference>
<keyword evidence="1" id="KW-0004">4Fe-4S</keyword>
<feature type="domain" description="4Fe-4S" evidence="5">
    <location>
        <begin position="134"/>
        <end position="196"/>
    </location>
</feature>
<keyword evidence="3" id="KW-0408">Iron</keyword>
<dbReference type="PANTHER" id="PTHR40072">
    <property type="entry name" value="MOLYBDOPTERIN-GUANINE DINUCLEOTIDE BIOSYNTHESIS ADAPTER PROTEIN-RELATED"/>
    <property type="match status" value="1"/>
</dbReference>
<keyword evidence="2" id="KW-0479">Metal-binding</keyword>
<dbReference type="RefSeq" id="WP_131007310.1">
    <property type="nucleotide sequence ID" value="NZ_BFAX01000003.1"/>
</dbReference>
<dbReference type="OrthoDB" id="9014at2157"/>
<gene>
    <name evidence="6" type="ORF">MHHB_P0774</name>
</gene>
<evidence type="ECO:0000313" key="6">
    <source>
        <dbReference type="EMBL" id="GBF36544.1"/>
    </source>
</evidence>
<keyword evidence="4" id="KW-0411">Iron-sulfur</keyword>
<dbReference type="GO" id="GO:0051539">
    <property type="term" value="F:4 iron, 4 sulfur cluster binding"/>
    <property type="evidence" value="ECO:0007669"/>
    <property type="project" value="UniProtKB-KW"/>
</dbReference>
<sequence length="230" mass="26140">MRVVGVIGPKNSGKTTLICDVLKVLKKKGIEVATVKHSGHPVEMDREGTDTYRFKKYTNISVFSDVRGETTFFYRSMGLEEILSKLDSDLVIVEGFKEKLRELNIPKIVTVRDRKGREFVDSHTIMVVENMEYEVEDVVREILNKSVIPTYNLNCGHCGYNCKEFVERLIRGELNWKDCVLSTDVELVVNGKTIPLNPFVSKIIKNTVVGLVSSLKGVEDTRDISIRIKR</sequence>
<keyword evidence="7" id="KW-1185">Reference proteome</keyword>
<accession>A0A401HQJ4</accession>